<dbReference type="AlphaFoldDB" id="A0AAV4RNR3"/>
<evidence type="ECO:0000313" key="2">
    <source>
        <dbReference type="Proteomes" id="UP001054837"/>
    </source>
</evidence>
<accession>A0AAV4RNR3</accession>
<dbReference type="Proteomes" id="UP001054837">
    <property type="component" value="Unassembled WGS sequence"/>
</dbReference>
<organism evidence="1 2">
    <name type="scientific">Caerostris darwini</name>
    <dbReference type="NCBI Taxonomy" id="1538125"/>
    <lineage>
        <taxon>Eukaryota</taxon>
        <taxon>Metazoa</taxon>
        <taxon>Ecdysozoa</taxon>
        <taxon>Arthropoda</taxon>
        <taxon>Chelicerata</taxon>
        <taxon>Arachnida</taxon>
        <taxon>Araneae</taxon>
        <taxon>Araneomorphae</taxon>
        <taxon>Entelegynae</taxon>
        <taxon>Araneoidea</taxon>
        <taxon>Araneidae</taxon>
        <taxon>Caerostris</taxon>
    </lineage>
</organism>
<protein>
    <submittedName>
        <fullName evidence="1">Uncharacterized protein</fullName>
    </submittedName>
</protein>
<dbReference type="EMBL" id="BPLQ01006330">
    <property type="protein sequence ID" value="GIY21633.1"/>
    <property type="molecule type" value="Genomic_DNA"/>
</dbReference>
<evidence type="ECO:0000313" key="1">
    <source>
        <dbReference type="EMBL" id="GIY21633.1"/>
    </source>
</evidence>
<reference evidence="1 2" key="1">
    <citation type="submission" date="2021-06" db="EMBL/GenBank/DDBJ databases">
        <title>Caerostris darwini draft genome.</title>
        <authorList>
            <person name="Kono N."/>
            <person name="Arakawa K."/>
        </authorList>
    </citation>
    <scope>NUCLEOTIDE SEQUENCE [LARGE SCALE GENOMIC DNA]</scope>
</reference>
<sequence length="119" mass="13882">MKRQMRAKRGCHIIQVSNDQVSYKSVSSKIKVKQLSQLKERTVYKCWEYNIYNLPDYPRNNAVAVFFLATMHDCFYAHLHRFKIVDSPVCPLCCNSAVMKAEHLLVCSGRSQISIFSRY</sequence>
<name>A0AAV4RNR3_9ARAC</name>
<proteinExistence type="predicted"/>
<keyword evidence="2" id="KW-1185">Reference proteome</keyword>
<comment type="caution">
    <text evidence="1">The sequence shown here is derived from an EMBL/GenBank/DDBJ whole genome shotgun (WGS) entry which is preliminary data.</text>
</comment>
<gene>
    <name evidence="1" type="ORF">CDAR_471521</name>
</gene>